<evidence type="ECO:0000256" key="1">
    <source>
        <dbReference type="SAM" id="SignalP"/>
    </source>
</evidence>
<keyword evidence="2" id="KW-0645">Protease</keyword>
<dbReference type="SUPFAM" id="SSF49452">
    <property type="entry name" value="Starch-binding domain-like"/>
    <property type="match status" value="1"/>
</dbReference>
<dbReference type="GO" id="GO:0004180">
    <property type="term" value="F:carboxypeptidase activity"/>
    <property type="evidence" value="ECO:0007669"/>
    <property type="project" value="UniProtKB-KW"/>
</dbReference>
<dbReference type="EMBL" id="JAZHOG010000003">
    <property type="protein sequence ID" value="MEJ8567092.1"/>
    <property type="molecule type" value="Genomic_DNA"/>
</dbReference>
<organism evidence="2 3">
    <name type="scientific">Elongatibacter sediminis</name>
    <dbReference type="NCBI Taxonomy" id="3119006"/>
    <lineage>
        <taxon>Bacteria</taxon>
        <taxon>Pseudomonadati</taxon>
        <taxon>Pseudomonadota</taxon>
        <taxon>Gammaproteobacteria</taxon>
        <taxon>Chromatiales</taxon>
        <taxon>Wenzhouxiangellaceae</taxon>
        <taxon>Elongatibacter</taxon>
    </lineage>
</organism>
<dbReference type="AlphaFoldDB" id="A0AAW9R7I2"/>
<dbReference type="Gene3D" id="2.60.40.10">
    <property type="entry name" value="Immunoglobulins"/>
    <property type="match status" value="1"/>
</dbReference>
<evidence type="ECO:0000313" key="2">
    <source>
        <dbReference type="EMBL" id="MEJ8567092.1"/>
    </source>
</evidence>
<dbReference type="InterPro" id="IPR008969">
    <property type="entry name" value="CarboxyPept-like_regulatory"/>
</dbReference>
<proteinExistence type="predicted"/>
<gene>
    <name evidence="2" type="ORF">V3330_05595</name>
</gene>
<evidence type="ECO:0000313" key="3">
    <source>
        <dbReference type="Proteomes" id="UP001359886"/>
    </source>
</evidence>
<dbReference type="InterPro" id="IPR013784">
    <property type="entry name" value="Carb-bd-like_fold"/>
</dbReference>
<dbReference type="GO" id="GO:0030246">
    <property type="term" value="F:carbohydrate binding"/>
    <property type="evidence" value="ECO:0007669"/>
    <property type="project" value="InterPro"/>
</dbReference>
<accession>A0AAW9R7I2</accession>
<comment type="caution">
    <text evidence="2">The sequence shown here is derived from an EMBL/GenBank/DDBJ whole genome shotgun (WGS) entry which is preliminary data.</text>
</comment>
<feature type="signal peptide" evidence="1">
    <location>
        <begin position="1"/>
        <end position="26"/>
    </location>
</feature>
<dbReference type="InterPro" id="IPR013783">
    <property type="entry name" value="Ig-like_fold"/>
</dbReference>
<dbReference type="SUPFAM" id="SSF49464">
    <property type="entry name" value="Carboxypeptidase regulatory domain-like"/>
    <property type="match status" value="1"/>
</dbReference>
<keyword evidence="2" id="KW-0378">Hydrolase</keyword>
<keyword evidence="1" id="KW-0732">Signal</keyword>
<name>A0AAW9R7I2_9GAMM</name>
<keyword evidence="2" id="KW-0121">Carboxypeptidase</keyword>
<dbReference type="RefSeq" id="WP_354694410.1">
    <property type="nucleotide sequence ID" value="NZ_JAZHOG010000003.1"/>
</dbReference>
<protein>
    <submittedName>
        <fullName evidence="2">Carboxypeptidase-like regulatory domain-containing protein</fullName>
    </submittedName>
</protein>
<sequence>MQRNQKFMLIVFSWLAALLAAPNAWAGASLCLTDADCTDPSLPICNTQTNQCGASLCLTDADCTDPSLPVCNTQTNQCEAAPAGCSSDADCINPSEPICNTITMMCEAPPPGCLTDADCTDPSLPTCNTQTNQCEAAPAGCSSDADCIDPAMPYCNIPQMTCQANVVTTLSGKVVDRSDSSTAVSPVTIQLLNPASGAPTGYEATSDIGGNWEIYDLPPGSYKVFFDAHGAASDYLDELYPEILCDAGACDKAGDGVAVAIAEGDNTLNYDLPRAYSLSGTVRDQNSQPMPGVQLQVYDEDGQPLGVATTTGTGEWIYPRIPNSTYYIKTIPASIPGYRSEIWDDILCYACDVMTTGDPVTVNHADVSGLLFQLSPVPPALHEDGFEDPP</sequence>
<reference evidence="2 3" key="1">
    <citation type="submission" date="2024-02" db="EMBL/GenBank/DDBJ databases">
        <title>A novel Wenzhouxiangellaceae bacterium, isolated from coastal sediments.</title>
        <authorList>
            <person name="Du Z.-J."/>
            <person name="Ye Y.-Q."/>
            <person name="Zhang X.-Y."/>
        </authorList>
    </citation>
    <scope>NUCLEOTIDE SEQUENCE [LARGE SCALE GENOMIC DNA]</scope>
    <source>
        <strain evidence="2 3">CH-27</strain>
    </source>
</reference>
<keyword evidence="3" id="KW-1185">Reference proteome</keyword>
<dbReference type="Proteomes" id="UP001359886">
    <property type="component" value="Unassembled WGS sequence"/>
</dbReference>
<feature type="chain" id="PRO_5043555646" evidence="1">
    <location>
        <begin position="27"/>
        <end position="390"/>
    </location>
</feature>